<dbReference type="SUPFAM" id="SSF55785">
    <property type="entry name" value="PYP-like sensor domain (PAS domain)"/>
    <property type="match status" value="1"/>
</dbReference>
<dbReference type="RefSeq" id="WP_199462959.1">
    <property type="nucleotide sequence ID" value="NZ_JAEMUH010000010.1"/>
</dbReference>
<organism evidence="2 3">
    <name type="scientific">Marinomonas ostreistagni</name>
    <dbReference type="NCBI Taxonomy" id="359209"/>
    <lineage>
        <taxon>Bacteria</taxon>
        <taxon>Pseudomonadati</taxon>
        <taxon>Pseudomonadota</taxon>
        <taxon>Gammaproteobacteria</taxon>
        <taxon>Oceanospirillales</taxon>
        <taxon>Oceanospirillaceae</taxon>
        <taxon>Marinomonas</taxon>
    </lineage>
</organism>
<gene>
    <name evidence="2" type="ORF">JHD44_11880</name>
</gene>
<dbReference type="Proteomes" id="UP000598488">
    <property type="component" value="Unassembled WGS sequence"/>
</dbReference>
<name>A0ABS0ZCI8_9GAMM</name>
<dbReference type="InterPro" id="IPR013767">
    <property type="entry name" value="PAS_fold"/>
</dbReference>
<reference evidence="2 3" key="1">
    <citation type="submission" date="2020-12" db="EMBL/GenBank/DDBJ databases">
        <title>Comparative genome analysis of fungal antagonists Marinomonas ostreistagni 398 and M. spartinae 468.</title>
        <authorList>
            <person name="Fields J.L."/>
            <person name="Mavrodi O.V."/>
            <person name="Biber P.D."/>
            <person name="Indest K.J."/>
            <person name="Mavrodi D.V."/>
        </authorList>
    </citation>
    <scope>NUCLEOTIDE SEQUENCE [LARGE SCALE GENOMIC DNA]</scope>
    <source>
        <strain evidence="2 3">USM7</strain>
    </source>
</reference>
<dbReference type="InterPro" id="IPR035965">
    <property type="entry name" value="PAS-like_dom_sf"/>
</dbReference>
<feature type="domain" description="PAS" evidence="1">
    <location>
        <begin position="26"/>
        <end position="52"/>
    </location>
</feature>
<protein>
    <submittedName>
        <fullName evidence="2">PAS domain-containing protein</fullName>
    </submittedName>
</protein>
<evidence type="ECO:0000259" key="1">
    <source>
        <dbReference type="PROSITE" id="PS50112"/>
    </source>
</evidence>
<dbReference type="EMBL" id="JAEMUH010000010">
    <property type="protein sequence ID" value="MBJ7551383.1"/>
    <property type="molecule type" value="Genomic_DNA"/>
</dbReference>
<accession>A0ABS0ZCI8</accession>
<keyword evidence="3" id="KW-1185">Reference proteome</keyword>
<dbReference type="Pfam" id="PF00989">
    <property type="entry name" value="PAS"/>
    <property type="match status" value="1"/>
</dbReference>
<evidence type="ECO:0000313" key="2">
    <source>
        <dbReference type="EMBL" id="MBJ7551383.1"/>
    </source>
</evidence>
<proteinExistence type="predicted"/>
<comment type="caution">
    <text evidence="2">The sequence shown here is derived from an EMBL/GenBank/DDBJ whole genome shotgun (WGS) entry which is preliminary data.</text>
</comment>
<dbReference type="CDD" id="cd00130">
    <property type="entry name" value="PAS"/>
    <property type="match status" value="1"/>
</dbReference>
<dbReference type="PROSITE" id="PS50112">
    <property type="entry name" value="PAS"/>
    <property type="match status" value="1"/>
</dbReference>
<sequence length="178" mass="20450">MKVGQAKNLDHEVKLKDDDLIVSKTDKKGKILYANRSFMNISGFSEQMLLGEPHNIIRHSDMPRGVFRLMWKMLQDGDEFFGFVKNRCLDGGFYWVFANVTADLDEHGALQGYFSVRRQPSSAAVSLCEGLYKQMRDIESQYPGNEGINRSVEWLLDQVYTMAPTFNEAMFTLYQKGK</sequence>
<dbReference type="InterPro" id="IPR000014">
    <property type="entry name" value="PAS"/>
</dbReference>
<evidence type="ECO:0000313" key="3">
    <source>
        <dbReference type="Proteomes" id="UP000598488"/>
    </source>
</evidence>
<dbReference type="NCBIfam" id="TIGR00229">
    <property type="entry name" value="sensory_box"/>
    <property type="match status" value="1"/>
</dbReference>
<dbReference type="Gene3D" id="3.30.450.20">
    <property type="entry name" value="PAS domain"/>
    <property type="match status" value="1"/>
</dbReference>